<accession>A0A0E9TEE1</accession>
<evidence type="ECO:0000256" key="1">
    <source>
        <dbReference type="SAM" id="MobiDB-lite"/>
    </source>
</evidence>
<dbReference type="EMBL" id="GBXM01056775">
    <property type="protein sequence ID" value="JAH51802.1"/>
    <property type="molecule type" value="Transcribed_RNA"/>
</dbReference>
<organism evidence="2">
    <name type="scientific">Anguilla anguilla</name>
    <name type="common">European freshwater eel</name>
    <name type="synonym">Muraena anguilla</name>
    <dbReference type="NCBI Taxonomy" id="7936"/>
    <lineage>
        <taxon>Eukaryota</taxon>
        <taxon>Metazoa</taxon>
        <taxon>Chordata</taxon>
        <taxon>Craniata</taxon>
        <taxon>Vertebrata</taxon>
        <taxon>Euteleostomi</taxon>
        <taxon>Actinopterygii</taxon>
        <taxon>Neopterygii</taxon>
        <taxon>Teleostei</taxon>
        <taxon>Anguilliformes</taxon>
        <taxon>Anguillidae</taxon>
        <taxon>Anguilla</taxon>
    </lineage>
</organism>
<feature type="compositionally biased region" description="Low complexity" evidence="1">
    <location>
        <begin position="1"/>
        <end position="14"/>
    </location>
</feature>
<proteinExistence type="predicted"/>
<protein>
    <submittedName>
        <fullName evidence="2">Uncharacterized protein</fullName>
    </submittedName>
</protein>
<evidence type="ECO:0000313" key="2">
    <source>
        <dbReference type="EMBL" id="JAH51802.1"/>
    </source>
</evidence>
<feature type="region of interest" description="Disordered" evidence="1">
    <location>
        <begin position="1"/>
        <end position="23"/>
    </location>
</feature>
<sequence>MGMRMSRSRQSSSQHEQAHVLSKSVTLGPHECLCCSKALKALPL</sequence>
<dbReference type="AlphaFoldDB" id="A0A0E9TEE1"/>
<reference evidence="2" key="2">
    <citation type="journal article" date="2015" name="Fish Shellfish Immunol.">
        <title>Early steps in the European eel (Anguilla anguilla)-Vibrio vulnificus interaction in the gills: Role of the RtxA13 toxin.</title>
        <authorList>
            <person name="Callol A."/>
            <person name="Pajuelo D."/>
            <person name="Ebbesson L."/>
            <person name="Teles M."/>
            <person name="MacKenzie S."/>
            <person name="Amaro C."/>
        </authorList>
    </citation>
    <scope>NUCLEOTIDE SEQUENCE</scope>
</reference>
<dbReference type="EMBL" id="GBXM01049468">
    <property type="protein sequence ID" value="JAH59109.1"/>
    <property type="molecule type" value="Transcribed_RNA"/>
</dbReference>
<reference evidence="2" key="1">
    <citation type="submission" date="2014-11" db="EMBL/GenBank/DDBJ databases">
        <authorList>
            <person name="Amaro Gonzalez C."/>
        </authorList>
    </citation>
    <scope>NUCLEOTIDE SEQUENCE</scope>
</reference>
<name>A0A0E9TEE1_ANGAN</name>